<dbReference type="GO" id="GO:0031410">
    <property type="term" value="C:cytoplasmic vesicle"/>
    <property type="evidence" value="ECO:0007669"/>
    <property type="project" value="UniProtKB-SubCell"/>
</dbReference>
<name>A0A2N9J8C2_FAGSY</name>
<evidence type="ECO:0000256" key="2">
    <source>
        <dbReference type="ARBA" id="ARBA00004613"/>
    </source>
</evidence>
<dbReference type="Pfam" id="PF05617">
    <property type="entry name" value="Prolamin_like"/>
    <property type="match status" value="1"/>
</dbReference>
<feature type="chain" id="PRO_5014679912" description="Prolamin-like domain-containing protein" evidence="10">
    <location>
        <begin position="24"/>
        <end position="187"/>
    </location>
</feature>
<keyword evidence="5" id="KW-0278">Fertilization</keyword>
<comment type="similarity">
    <text evidence="8">Belongs to the plant egg cell-secreted peptide family.</text>
</comment>
<dbReference type="EMBL" id="OIVN01006426">
    <property type="protein sequence ID" value="SPD32875.1"/>
    <property type="molecule type" value="Genomic_DNA"/>
</dbReference>
<dbReference type="GO" id="GO:0009567">
    <property type="term" value="P:double fertilization forming a zygote and endosperm"/>
    <property type="evidence" value="ECO:0007669"/>
    <property type="project" value="InterPro"/>
</dbReference>
<evidence type="ECO:0000256" key="3">
    <source>
        <dbReference type="ARBA" id="ARBA00022525"/>
    </source>
</evidence>
<evidence type="ECO:0000256" key="8">
    <source>
        <dbReference type="ARBA" id="ARBA00034484"/>
    </source>
</evidence>
<dbReference type="GO" id="GO:0080155">
    <property type="term" value="P:regulation of double fertilization forming a zygote and endosperm"/>
    <property type="evidence" value="ECO:0007669"/>
    <property type="project" value="UniProtKB-ARBA"/>
</dbReference>
<dbReference type="AlphaFoldDB" id="A0A2N9J8C2"/>
<dbReference type="GO" id="GO:2000008">
    <property type="term" value="P:regulation of protein localization to cell surface"/>
    <property type="evidence" value="ECO:0007669"/>
    <property type="project" value="UniProtKB-ARBA"/>
</dbReference>
<accession>A0A2N9J8C2</accession>
<sequence>MATKNVFILLVLIVCLLANETGAIDLPIKPDSESVSRFQVNGDHFTCLKLLMGMKSCTIEIIDFLSGMRSNIDSGCCRSISSISKYCQPSTWASLCGFTAELRLHLQLLAQLKAPSPTAGSAKAPSPTAGSSKAPSPTAGSAKAPSPTAGSSKAPSPTAGSSKAPSPIAGSAEAPSPTAGSDDPFDY</sequence>
<feature type="compositionally biased region" description="Polar residues" evidence="9">
    <location>
        <begin position="148"/>
        <end position="164"/>
    </location>
</feature>
<comment type="function">
    <text evidence="7">Involved in the regulation of gamete interactions during the double fertilization and to prevent multiple-pollen tube attraction; mediates the redistribution of the gamete fusogen HAP2/GCS1 to the cell surface after secretion upon sperm arrival.</text>
</comment>
<evidence type="ECO:0000256" key="6">
    <source>
        <dbReference type="ARBA" id="ARBA00023329"/>
    </source>
</evidence>
<evidence type="ECO:0000256" key="4">
    <source>
        <dbReference type="ARBA" id="ARBA00022729"/>
    </source>
</evidence>
<evidence type="ECO:0000256" key="1">
    <source>
        <dbReference type="ARBA" id="ARBA00004541"/>
    </source>
</evidence>
<dbReference type="InterPro" id="IPR008502">
    <property type="entry name" value="Prolamin-like"/>
</dbReference>
<reference evidence="12" key="1">
    <citation type="submission" date="2018-02" db="EMBL/GenBank/DDBJ databases">
        <authorList>
            <person name="Cohen D.B."/>
            <person name="Kent A.D."/>
        </authorList>
    </citation>
    <scope>NUCLEOTIDE SEQUENCE</scope>
</reference>
<dbReference type="InterPro" id="IPR044711">
    <property type="entry name" value="EC11-15"/>
</dbReference>
<dbReference type="PANTHER" id="PTHR35293">
    <property type="entry name" value="EGG CELL-SECRETED PROTEIN 1.5"/>
    <property type="match status" value="1"/>
</dbReference>
<evidence type="ECO:0000256" key="10">
    <source>
        <dbReference type="SAM" id="SignalP"/>
    </source>
</evidence>
<keyword evidence="3" id="KW-0964">Secreted</keyword>
<dbReference type="GO" id="GO:0005576">
    <property type="term" value="C:extracellular region"/>
    <property type="evidence" value="ECO:0007669"/>
    <property type="project" value="UniProtKB-SubCell"/>
</dbReference>
<evidence type="ECO:0000313" key="12">
    <source>
        <dbReference type="EMBL" id="SPD32875.1"/>
    </source>
</evidence>
<comment type="subcellular location">
    <subcellularLocation>
        <location evidence="1">Cytoplasmic vesicle</location>
    </subcellularLocation>
    <subcellularLocation>
        <location evidence="2">Secreted</location>
    </subcellularLocation>
</comment>
<evidence type="ECO:0000256" key="9">
    <source>
        <dbReference type="SAM" id="MobiDB-lite"/>
    </source>
</evidence>
<evidence type="ECO:0000256" key="5">
    <source>
        <dbReference type="ARBA" id="ARBA00023279"/>
    </source>
</evidence>
<gene>
    <name evidence="12" type="ORF">FSB_LOCUS60757</name>
</gene>
<feature type="region of interest" description="Disordered" evidence="9">
    <location>
        <begin position="116"/>
        <end position="187"/>
    </location>
</feature>
<feature type="signal peptide" evidence="10">
    <location>
        <begin position="1"/>
        <end position="23"/>
    </location>
</feature>
<keyword evidence="4 10" id="KW-0732">Signal</keyword>
<keyword evidence="6" id="KW-0968">Cytoplasmic vesicle</keyword>
<feature type="domain" description="Prolamin-like" evidence="11">
    <location>
        <begin position="46"/>
        <end position="94"/>
    </location>
</feature>
<evidence type="ECO:0000259" key="11">
    <source>
        <dbReference type="Pfam" id="PF05617"/>
    </source>
</evidence>
<organism evidence="12">
    <name type="scientific">Fagus sylvatica</name>
    <name type="common">Beechnut</name>
    <dbReference type="NCBI Taxonomy" id="28930"/>
    <lineage>
        <taxon>Eukaryota</taxon>
        <taxon>Viridiplantae</taxon>
        <taxon>Streptophyta</taxon>
        <taxon>Embryophyta</taxon>
        <taxon>Tracheophyta</taxon>
        <taxon>Spermatophyta</taxon>
        <taxon>Magnoliopsida</taxon>
        <taxon>eudicotyledons</taxon>
        <taxon>Gunneridae</taxon>
        <taxon>Pentapetalae</taxon>
        <taxon>rosids</taxon>
        <taxon>fabids</taxon>
        <taxon>Fagales</taxon>
        <taxon>Fagaceae</taxon>
        <taxon>Fagus</taxon>
    </lineage>
</organism>
<proteinExistence type="inferred from homology"/>
<evidence type="ECO:0000256" key="7">
    <source>
        <dbReference type="ARBA" id="ARBA00034457"/>
    </source>
</evidence>
<protein>
    <recommendedName>
        <fullName evidence="11">Prolamin-like domain-containing protein</fullName>
    </recommendedName>
</protein>
<feature type="compositionally biased region" description="Polar residues" evidence="9">
    <location>
        <begin position="128"/>
        <end position="139"/>
    </location>
</feature>
<dbReference type="PANTHER" id="PTHR35293:SF1">
    <property type="entry name" value="EGG CELL-SECRETED PROTEIN 1.5"/>
    <property type="match status" value="1"/>
</dbReference>